<name>A0A914W5A0_9BILA</name>
<keyword evidence="1" id="KW-1185">Reference proteome</keyword>
<dbReference type="AlphaFoldDB" id="A0A914W5A0"/>
<protein>
    <submittedName>
        <fullName evidence="2">Uncharacterized protein</fullName>
    </submittedName>
</protein>
<evidence type="ECO:0000313" key="1">
    <source>
        <dbReference type="Proteomes" id="UP000887566"/>
    </source>
</evidence>
<reference evidence="2" key="1">
    <citation type="submission" date="2022-11" db="UniProtKB">
        <authorList>
            <consortium name="WormBaseParasite"/>
        </authorList>
    </citation>
    <scope>IDENTIFICATION</scope>
</reference>
<evidence type="ECO:0000313" key="2">
    <source>
        <dbReference type="WBParaSite" id="PSAMB.scaffold3174size27405.g20770.t1"/>
    </source>
</evidence>
<proteinExistence type="predicted"/>
<accession>A0A914W5A0</accession>
<organism evidence="1 2">
    <name type="scientific">Plectus sambesii</name>
    <dbReference type="NCBI Taxonomy" id="2011161"/>
    <lineage>
        <taxon>Eukaryota</taxon>
        <taxon>Metazoa</taxon>
        <taxon>Ecdysozoa</taxon>
        <taxon>Nematoda</taxon>
        <taxon>Chromadorea</taxon>
        <taxon>Plectida</taxon>
        <taxon>Plectina</taxon>
        <taxon>Plectoidea</taxon>
        <taxon>Plectidae</taxon>
        <taxon>Plectus</taxon>
    </lineage>
</organism>
<sequence>MREYISATPVFDLIVGDTLNNISSKLYTPYNDGGYDKLKAKNEANNVSTETDTFEPGMKMGTASTITNRSLSFPPMRKKLKTAPTATENGPHECVN</sequence>
<dbReference type="Proteomes" id="UP000887566">
    <property type="component" value="Unplaced"/>
</dbReference>
<dbReference type="WBParaSite" id="PSAMB.scaffold3174size27405.g20770.t1">
    <property type="protein sequence ID" value="PSAMB.scaffold3174size27405.g20770.t1"/>
    <property type="gene ID" value="PSAMB.scaffold3174size27405.g20770"/>
</dbReference>